<evidence type="ECO:0000256" key="3">
    <source>
        <dbReference type="ARBA" id="ARBA00023125"/>
    </source>
</evidence>
<keyword evidence="2" id="KW-0805">Transcription regulation</keyword>
<dbReference type="PANTHER" id="PTHR30126:SF64">
    <property type="entry name" value="HTH-TYPE TRANSCRIPTIONAL REGULATOR CITR"/>
    <property type="match status" value="1"/>
</dbReference>
<dbReference type="PRINTS" id="PR00039">
    <property type="entry name" value="HTHLYSR"/>
</dbReference>
<dbReference type="OrthoDB" id="9778774at2"/>
<dbReference type="InterPro" id="IPR000847">
    <property type="entry name" value="LysR_HTH_N"/>
</dbReference>
<dbReference type="FunFam" id="1.10.10.10:FF:000001">
    <property type="entry name" value="LysR family transcriptional regulator"/>
    <property type="match status" value="1"/>
</dbReference>
<proteinExistence type="inferred from homology"/>
<dbReference type="AlphaFoldDB" id="N2B429"/>
<dbReference type="CDD" id="cd05466">
    <property type="entry name" value="PBP2_LTTR_substrate"/>
    <property type="match status" value="1"/>
</dbReference>
<dbReference type="SUPFAM" id="SSF53850">
    <property type="entry name" value="Periplasmic binding protein-like II"/>
    <property type="match status" value="1"/>
</dbReference>
<keyword evidence="3" id="KW-0238">DNA-binding</keyword>
<comment type="similarity">
    <text evidence="1">Belongs to the LysR transcriptional regulatory family.</text>
</comment>
<evidence type="ECO:0000256" key="2">
    <source>
        <dbReference type="ARBA" id="ARBA00023015"/>
    </source>
</evidence>
<evidence type="ECO:0000256" key="1">
    <source>
        <dbReference type="ARBA" id="ARBA00009437"/>
    </source>
</evidence>
<dbReference type="Pfam" id="PF00126">
    <property type="entry name" value="HTH_1"/>
    <property type="match status" value="1"/>
</dbReference>
<dbReference type="STRING" id="1235802.C823_00724"/>
<dbReference type="PANTHER" id="PTHR30126">
    <property type="entry name" value="HTH-TYPE TRANSCRIPTIONAL REGULATOR"/>
    <property type="match status" value="1"/>
</dbReference>
<keyword evidence="4" id="KW-0804">Transcription</keyword>
<evidence type="ECO:0000313" key="6">
    <source>
        <dbReference type="EMBL" id="EMZ36357.1"/>
    </source>
</evidence>
<dbReference type="Gene3D" id="3.40.190.290">
    <property type="match status" value="1"/>
</dbReference>
<sequence length="306" mass="34430">MEQNLSSYHIFHTVAQCKNISKAAEKLYISQPAVSKSIQKLEQNLGCQLFNRSSRGVSLTAEGKLLYEHVTTAIQTLSLGEEKVRRAAGLGIGHLKIGASATLCKYVLLAYLKDFTKQYPHITISIVCRSTSETLRLLQEEQLDIGLIGLGNYTLPHTLTFDGLTQIEDIFVAAGQYLHHLHQRGIRENEILQNCSLMMLDKNNISRQYIDEYLQKNQISIQECIETSSMDLLIEFAKINLGVACVIRQFVEPELTDGSLIEIPLPVPVANRSVGFVYKSQQNTSHAKKQFIRHYQSAPAYNSRCQ</sequence>
<accession>N2B429</accession>
<gene>
    <name evidence="6" type="ORF">C823_00724</name>
</gene>
<dbReference type="GO" id="GO:0003700">
    <property type="term" value="F:DNA-binding transcription factor activity"/>
    <property type="evidence" value="ECO:0007669"/>
    <property type="project" value="InterPro"/>
</dbReference>
<dbReference type="Pfam" id="PF03466">
    <property type="entry name" value="LysR_substrate"/>
    <property type="match status" value="1"/>
</dbReference>
<evidence type="ECO:0000259" key="5">
    <source>
        <dbReference type="PROSITE" id="PS50931"/>
    </source>
</evidence>
<dbReference type="InterPro" id="IPR036388">
    <property type="entry name" value="WH-like_DNA-bd_sf"/>
</dbReference>
<reference evidence="6 7" key="1">
    <citation type="journal article" date="2014" name="Genome Announc.">
        <title>Draft genome sequences of the altered schaedler flora, a defined bacterial community from gnotobiotic mice.</title>
        <authorList>
            <person name="Wannemuehler M.J."/>
            <person name="Overstreet A.M."/>
            <person name="Ward D.V."/>
            <person name="Phillips G.J."/>
        </authorList>
    </citation>
    <scope>NUCLEOTIDE SEQUENCE [LARGE SCALE GENOMIC DNA]</scope>
    <source>
        <strain evidence="6 7">ASF492</strain>
    </source>
</reference>
<evidence type="ECO:0000256" key="4">
    <source>
        <dbReference type="ARBA" id="ARBA00023163"/>
    </source>
</evidence>
<protein>
    <recommendedName>
        <fullName evidence="5">HTH lysR-type domain-containing protein</fullName>
    </recommendedName>
</protein>
<dbReference type="Gene3D" id="1.10.10.10">
    <property type="entry name" value="Winged helix-like DNA-binding domain superfamily/Winged helix DNA-binding domain"/>
    <property type="match status" value="1"/>
</dbReference>
<dbReference type="PATRIC" id="fig|1235802.3.peg.777"/>
<dbReference type="eggNOG" id="COG0583">
    <property type="taxonomic scope" value="Bacteria"/>
</dbReference>
<dbReference type="Proteomes" id="UP000012589">
    <property type="component" value="Unassembled WGS sequence"/>
</dbReference>
<dbReference type="InterPro" id="IPR036390">
    <property type="entry name" value="WH_DNA-bd_sf"/>
</dbReference>
<dbReference type="EMBL" id="AQFT01000023">
    <property type="protein sequence ID" value="EMZ36357.1"/>
    <property type="molecule type" value="Genomic_DNA"/>
</dbReference>
<dbReference type="SUPFAM" id="SSF46785">
    <property type="entry name" value="Winged helix' DNA-binding domain"/>
    <property type="match status" value="1"/>
</dbReference>
<dbReference type="PROSITE" id="PS50931">
    <property type="entry name" value="HTH_LYSR"/>
    <property type="match status" value="1"/>
</dbReference>
<keyword evidence="7" id="KW-1185">Reference proteome</keyword>
<feature type="domain" description="HTH lysR-type" evidence="5">
    <location>
        <begin position="9"/>
        <end position="60"/>
    </location>
</feature>
<dbReference type="HOGENOM" id="CLU_039613_6_1_9"/>
<organism evidence="6 7">
    <name type="scientific">Eubacterium plexicaudatum ASF492</name>
    <dbReference type="NCBI Taxonomy" id="1235802"/>
    <lineage>
        <taxon>Bacteria</taxon>
        <taxon>Bacillati</taxon>
        <taxon>Bacillota</taxon>
        <taxon>Clostridia</taxon>
        <taxon>Eubacteriales</taxon>
        <taxon>Eubacteriaceae</taxon>
        <taxon>Eubacterium</taxon>
    </lineage>
</organism>
<evidence type="ECO:0000313" key="7">
    <source>
        <dbReference type="Proteomes" id="UP000012589"/>
    </source>
</evidence>
<name>N2B429_9FIRM</name>
<dbReference type="GO" id="GO:0000976">
    <property type="term" value="F:transcription cis-regulatory region binding"/>
    <property type="evidence" value="ECO:0007669"/>
    <property type="project" value="TreeGrafter"/>
</dbReference>
<dbReference type="InterPro" id="IPR005119">
    <property type="entry name" value="LysR_subst-bd"/>
</dbReference>
<comment type="caution">
    <text evidence="6">The sequence shown here is derived from an EMBL/GenBank/DDBJ whole genome shotgun (WGS) entry which is preliminary data.</text>
</comment>